<dbReference type="KEGG" id="rpc:RPC_4146"/>
<evidence type="ECO:0000313" key="1">
    <source>
        <dbReference type="EMBL" id="ABD89671.1"/>
    </source>
</evidence>
<dbReference type="EMBL" id="CP000301">
    <property type="protein sequence ID" value="ABD89671.1"/>
    <property type="molecule type" value="Genomic_DNA"/>
</dbReference>
<dbReference type="HOGENOM" id="CLU_153233_0_0_5"/>
<protein>
    <recommendedName>
        <fullName evidence="2">(2Fe-2S) ferredoxin domain-containing protein</fullName>
    </recommendedName>
</protein>
<dbReference type="AlphaFoldDB" id="Q20YW5"/>
<sequence>MVKTTSLVIARPRRAPPVLICRKCLSRVDDGKALKRALKSALKQRSQAQGVKRPRLVITGCLGICPKRAVVAASAATLQRDEYLLLKEAGEAGEAAGVLMGEG</sequence>
<dbReference type="eggNOG" id="ENOG5033ER1">
    <property type="taxonomic scope" value="Bacteria"/>
</dbReference>
<proteinExistence type="predicted"/>
<gene>
    <name evidence="1" type="ordered locus">RPC_4146</name>
</gene>
<dbReference type="OrthoDB" id="7412671at2"/>
<organism evidence="1">
    <name type="scientific">Rhodopseudomonas palustris (strain BisB18)</name>
    <dbReference type="NCBI Taxonomy" id="316056"/>
    <lineage>
        <taxon>Bacteria</taxon>
        <taxon>Pseudomonadati</taxon>
        <taxon>Pseudomonadota</taxon>
        <taxon>Alphaproteobacteria</taxon>
        <taxon>Hyphomicrobiales</taxon>
        <taxon>Nitrobacteraceae</taxon>
        <taxon>Rhodopseudomonas</taxon>
    </lineage>
</organism>
<reference evidence="1" key="1">
    <citation type="submission" date="2006-03" db="EMBL/GenBank/DDBJ databases">
        <title>Complete sequence of Rhodopseudomonas palustris BisB18.</title>
        <authorList>
            <consortium name="US DOE Joint Genome Institute"/>
            <person name="Copeland A."/>
            <person name="Lucas S."/>
            <person name="Lapidus A."/>
            <person name="Barry K."/>
            <person name="Detter J.C."/>
            <person name="Glavina del Rio T."/>
            <person name="Hammon N."/>
            <person name="Israni S."/>
            <person name="Dalin E."/>
            <person name="Tice H."/>
            <person name="Pitluck S."/>
            <person name="Chain P."/>
            <person name="Malfatti S."/>
            <person name="Shin M."/>
            <person name="Vergez L."/>
            <person name="Schmutz J."/>
            <person name="Larimer F."/>
            <person name="Land M."/>
            <person name="Hauser L."/>
            <person name="Pelletier D.A."/>
            <person name="Kyrpides N."/>
            <person name="Anderson I."/>
            <person name="Oda Y."/>
            <person name="Harwood C.S."/>
            <person name="Richardson P."/>
        </authorList>
    </citation>
    <scope>NUCLEOTIDE SEQUENCE [LARGE SCALE GENOMIC DNA]</scope>
    <source>
        <strain evidence="1">BisB18</strain>
    </source>
</reference>
<name>Q20YW5_RHOPB</name>
<evidence type="ECO:0008006" key="2">
    <source>
        <dbReference type="Google" id="ProtNLM"/>
    </source>
</evidence>
<accession>Q20YW5</accession>